<dbReference type="EMBL" id="CP154795">
    <property type="protein sequence ID" value="XAN09068.1"/>
    <property type="molecule type" value="Genomic_DNA"/>
</dbReference>
<evidence type="ECO:0000313" key="4">
    <source>
        <dbReference type="Proteomes" id="UP001442841"/>
    </source>
</evidence>
<sequence>MLTYRGDEIRVQLLGLILKGDKWYALGRAGLDPNRRLRLFRLSRVEAITVLDHRFDRPPDFDLAREWAAHRAAFLASIPEYFVHVRISPSVEPLLPTLGEARTTVPLPSDTERDEQGWALLRLRFDHPESALRHLLGLGTGVEVLAPPDLRERLATEIGRMGEVYADSRRGSHEPGPPRLEP</sequence>
<name>A0ABZ3FSL8_9ACTN</name>
<dbReference type="PANTHER" id="PTHR34580">
    <property type="match status" value="1"/>
</dbReference>
<gene>
    <name evidence="3" type="ORF">AADG42_17690</name>
</gene>
<evidence type="ECO:0000259" key="2">
    <source>
        <dbReference type="Pfam" id="PF25583"/>
    </source>
</evidence>
<feature type="domain" description="WCX" evidence="2">
    <location>
        <begin position="80"/>
        <end position="161"/>
    </location>
</feature>
<accession>A0ABZ3FSL8</accession>
<dbReference type="InterPro" id="IPR026881">
    <property type="entry name" value="WYL_dom"/>
</dbReference>
<keyword evidence="4" id="KW-1185">Reference proteome</keyword>
<feature type="domain" description="WYL" evidence="1">
    <location>
        <begin position="7"/>
        <end position="50"/>
    </location>
</feature>
<proteinExistence type="predicted"/>
<reference evidence="3 4" key="1">
    <citation type="submission" date="2024-04" db="EMBL/GenBank/DDBJ databases">
        <title>Isolation of an actinomycete strain from pig manure.</title>
        <authorList>
            <person name="Gong T."/>
            <person name="Yu Z."/>
            <person name="An M."/>
            <person name="Wei C."/>
            <person name="Yang W."/>
            <person name="Liu L."/>
        </authorList>
    </citation>
    <scope>NUCLEOTIDE SEQUENCE [LARGE SCALE GENOMIC DNA]</scope>
    <source>
        <strain evidence="3 4">ZF39</strain>
    </source>
</reference>
<evidence type="ECO:0000259" key="1">
    <source>
        <dbReference type="Pfam" id="PF13280"/>
    </source>
</evidence>
<protein>
    <submittedName>
        <fullName evidence="3">WYL domain-containing protein</fullName>
    </submittedName>
</protein>
<dbReference type="Pfam" id="PF25583">
    <property type="entry name" value="WCX"/>
    <property type="match status" value="1"/>
</dbReference>
<dbReference type="PROSITE" id="PS52050">
    <property type="entry name" value="WYL"/>
    <property type="match status" value="1"/>
</dbReference>
<dbReference type="Pfam" id="PF13280">
    <property type="entry name" value="WYL"/>
    <property type="match status" value="1"/>
</dbReference>
<dbReference type="InterPro" id="IPR051534">
    <property type="entry name" value="CBASS_pafABC_assoc_protein"/>
</dbReference>
<dbReference type="RefSeq" id="WP_425310505.1">
    <property type="nucleotide sequence ID" value="NZ_CP154795.1"/>
</dbReference>
<dbReference type="Proteomes" id="UP001442841">
    <property type="component" value="Chromosome"/>
</dbReference>
<dbReference type="InterPro" id="IPR057727">
    <property type="entry name" value="WCX_dom"/>
</dbReference>
<organism evidence="3 4">
    <name type="scientific">Ammonicoccus fulvus</name>
    <dbReference type="NCBI Taxonomy" id="3138240"/>
    <lineage>
        <taxon>Bacteria</taxon>
        <taxon>Bacillati</taxon>
        <taxon>Actinomycetota</taxon>
        <taxon>Actinomycetes</taxon>
        <taxon>Propionibacteriales</taxon>
        <taxon>Propionibacteriaceae</taxon>
        <taxon>Ammonicoccus</taxon>
    </lineage>
</organism>
<evidence type="ECO:0000313" key="3">
    <source>
        <dbReference type="EMBL" id="XAN09068.1"/>
    </source>
</evidence>
<dbReference type="PANTHER" id="PTHR34580:SF1">
    <property type="entry name" value="PROTEIN PAFC"/>
    <property type="match status" value="1"/>
</dbReference>